<comment type="function">
    <text evidence="2">Catalyzes the reversible phosphorylation of pyruvate and phosphate.</text>
</comment>
<evidence type="ECO:0000256" key="5">
    <source>
        <dbReference type="ARBA" id="ARBA00020138"/>
    </source>
</evidence>
<evidence type="ECO:0000256" key="4">
    <source>
        <dbReference type="ARBA" id="ARBA00011994"/>
    </source>
</evidence>
<dbReference type="Gene3D" id="1.10.189.10">
    <property type="entry name" value="Pyruvate Phosphate Dikinase, domain 2"/>
    <property type="match status" value="1"/>
</dbReference>
<feature type="binding site" evidence="14">
    <location>
        <position position="733"/>
    </location>
    <ligand>
        <name>substrate</name>
    </ligand>
</feature>
<keyword evidence="9 19" id="KW-0418">Kinase</keyword>
<evidence type="ECO:0000256" key="2">
    <source>
        <dbReference type="ARBA" id="ARBA00003144"/>
    </source>
</evidence>
<evidence type="ECO:0000256" key="6">
    <source>
        <dbReference type="ARBA" id="ARBA00022679"/>
    </source>
</evidence>
<proteinExistence type="inferred from homology"/>
<keyword evidence="6" id="KW-0808">Transferase</keyword>
<dbReference type="InterPro" id="IPR010121">
    <property type="entry name" value="Pyruvate_phosphate_dikinase"/>
</dbReference>
<evidence type="ECO:0000256" key="13">
    <source>
        <dbReference type="PIRSR" id="PIRSR000853-1"/>
    </source>
</evidence>
<dbReference type="AlphaFoldDB" id="A0A2S5R7X2"/>
<dbReference type="PIRSF" id="PIRSF000853">
    <property type="entry name" value="PPDK"/>
    <property type="match status" value="1"/>
</dbReference>
<name>A0A2S5R7X2_9PROT</name>
<dbReference type="InterPro" id="IPR013815">
    <property type="entry name" value="ATP_grasp_subdomain_1"/>
</dbReference>
<dbReference type="EMBL" id="PHHC01000103">
    <property type="protein sequence ID" value="PPE03436.1"/>
    <property type="molecule type" value="Genomic_DNA"/>
</dbReference>
<dbReference type="InterPro" id="IPR000121">
    <property type="entry name" value="PEP_util_C"/>
</dbReference>
<comment type="caution">
    <text evidence="19">The sequence shown here is derived from an EMBL/GenBank/DDBJ whole genome shotgun (WGS) entry which is preliminary data.</text>
</comment>
<evidence type="ECO:0000256" key="10">
    <source>
        <dbReference type="ARBA" id="ARBA00022840"/>
    </source>
</evidence>
<feature type="binding site" evidence="15">
    <location>
        <position position="711"/>
    </location>
    <ligand>
        <name>Mg(2+)</name>
        <dbReference type="ChEBI" id="CHEBI:18420"/>
    </ligand>
</feature>
<feature type="binding site" evidence="14">
    <location>
        <position position="732"/>
    </location>
    <ligand>
        <name>substrate</name>
    </ligand>
</feature>
<evidence type="ECO:0000313" key="20">
    <source>
        <dbReference type="Proteomes" id="UP000239425"/>
    </source>
</evidence>
<feature type="binding site" evidence="14">
    <location>
        <position position="587"/>
    </location>
    <ligand>
        <name>substrate</name>
    </ligand>
</feature>
<dbReference type="Gene3D" id="1.20.80.30">
    <property type="match status" value="1"/>
</dbReference>
<keyword evidence="20" id="KW-1185">Reference proteome</keyword>
<dbReference type="SUPFAM" id="SSF51621">
    <property type="entry name" value="Phosphoenolpyruvate/pyruvate domain"/>
    <property type="match status" value="1"/>
</dbReference>
<dbReference type="Gene3D" id="3.50.30.10">
    <property type="entry name" value="Phosphohistidine domain"/>
    <property type="match status" value="1"/>
</dbReference>
<dbReference type="Pfam" id="PF02896">
    <property type="entry name" value="PEP-utilizers_C"/>
    <property type="match status" value="1"/>
</dbReference>
<dbReference type="Pfam" id="PF00391">
    <property type="entry name" value="PEP-utilizers"/>
    <property type="match status" value="1"/>
</dbReference>
<comment type="similarity">
    <text evidence="3">Belongs to the PEP-utilizing enzyme family.</text>
</comment>
<protein>
    <recommendedName>
        <fullName evidence="5">Pyruvate, phosphate dikinase</fullName>
        <ecNumber evidence="4">2.7.9.1</ecNumber>
    </recommendedName>
    <alternativeName>
        <fullName evidence="12">Pyruvate, orthophosphate dikinase</fullName>
    </alternativeName>
</protein>
<dbReference type="InterPro" id="IPR036637">
    <property type="entry name" value="Phosphohistidine_dom_sf"/>
</dbReference>
<evidence type="ECO:0000259" key="16">
    <source>
        <dbReference type="Pfam" id="PF00391"/>
    </source>
</evidence>
<feature type="active site" description="Proton donor" evidence="13">
    <location>
        <position position="797"/>
    </location>
</feature>
<dbReference type="SUPFAM" id="SSF52009">
    <property type="entry name" value="Phosphohistidine domain"/>
    <property type="match status" value="1"/>
</dbReference>
<dbReference type="Pfam" id="PF01326">
    <property type="entry name" value="PPDK_N"/>
    <property type="match status" value="2"/>
</dbReference>
<dbReference type="InterPro" id="IPR015813">
    <property type="entry name" value="Pyrv/PenolPyrv_kinase-like_dom"/>
</dbReference>
<evidence type="ECO:0000256" key="3">
    <source>
        <dbReference type="ARBA" id="ARBA00007837"/>
    </source>
</evidence>
<dbReference type="Gene3D" id="3.20.20.60">
    <property type="entry name" value="Phosphoenolpyruvate-binding domains"/>
    <property type="match status" value="1"/>
</dbReference>
<evidence type="ECO:0000256" key="7">
    <source>
        <dbReference type="ARBA" id="ARBA00022723"/>
    </source>
</evidence>
<feature type="binding site" evidence="14">
    <location>
        <position position="734"/>
    </location>
    <ligand>
        <name>substrate</name>
    </ligand>
</feature>
<evidence type="ECO:0000256" key="11">
    <source>
        <dbReference type="ARBA" id="ARBA00022842"/>
    </source>
</evidence>
<dbReference type="Gene3D" id="3.30.470.20">
    <property type="entry name" value="ATP-grasp fold, B domain"/>
    <property type="match status" value="1"/>
</dbReference>
<reference evidence="19 20" key="1">
    <citation type="submission" date="2017-11" db="EMBL/GenBank/DDBJ databases">
        <title>Comparative genomic analysis of Holospora spp., intranuclear symbionts of paramecia.</title>
        <authorList>
            <person name="Garushyants S.K."/>
            <person name="Beliavskaya A."/>
            <person name="Malko D.B."/>
            <person name="Logacheva M.D."/>
            <person name="Rautian M.S."/>
            <person name="Gelfand M.S."/>
        </authorList>
    </citation>
    <scope>NUCLEOTIDE SEQUENCE [LARGE SCALE GENOMIC DNA]</scope>
    <source>
        <strain evidence="20">02AZ16</strain>
    </source>
</reference>
<feature type="active site" description="Tele-phosphohistidine intermediate" evidence="13">
    <location>
        <position position="430"/>
    </location>
</feature>
<evidence type="ECO:0000259" key="18">
    <source>
        <dbReference type="Pfam" id="PF02896"/>
    </source>
</evidence>
<dbReference type="PANTHER" id="PTHR22931">
    <property type="entry name" value="PHOSPHOENOLPYRUVATE DIKINASE-RELATED"/>
    <property type="match status" value="1"/>
</dbReference>
<keyword evidence="7 15" id="KW-0479">Metal-binding</keyword>
<dbReference type="PANTHER" id="PTHR22931:SF9">
    <property type="entry name" value="PYRUVATE, PHOSPHATE DIKINASE 1, CHLOROPLASTIC"/>
    <property type="match status" value="1"/>
</dbReference>
<dbReference type="Proteomes" id="UP000239425">
    <property type="component" value="Unassembled WGS sequence"/>
</dbReference>
<evidence type="ECO:0000256" key="15">
    <source>
        <dbReference type="PIRSR" id="PIRSR000853-3"/>
    </source>
</evidence>
<evidence type="ECO:0000256" key="8">
    <source>
        <dbReference type="ARBA" id="ARBA00022741"/>
    </source>
</evidence>
<dbReference type="InterPro" id="IPR040442">
    <property type="entry name" value="Pyrv_kinase-like_dom_sf"/>
</dbReference>
<keyword evidence="10" id="KW-0067">ATP-binding</keyword>
<feature type="domain" description="PEP-utilising enzyme C-terminal" evidence="18">
    <location>
        <begin position="494"/>
        <end position="830"/>
    </location>
</feature>
<dbReference type="InterPro" id="IPR008279">
    <property type="entry name" value="PEP-util_enz_mobile_dom"/>
</dbReference>
<evidence type="ECO:0000313" key="19">
    <source>
        <dbReference type="EMBL" id="PPE03436.1"/>
    </source>
</evidence>
<feature type="binding site" evidence="14">
    <location>
        <position position="735"/>
    </location>
    <ligand>
        <name>substrate</name>
    </ligand>
</feature>
<dbReference type="GO" id="GO:0050242">
    <property type="term" value="F:pyruvate, phosphate dikinase activity"/>
    <property type="evidence" value="ECO:0007669"/>
    <property type="project" value="UniProtKB-EC"/>
</dbReference>
<evidence type="ECO:0000256" key="12">
    <source>
        <dbReference type="ARBA" id="ARBA00032883"/>
    </source>
</evidence>
<feature type="binding site" evidence="15">
    <location>
        <position position="735"/>
    </location>
    <ligand>
        <name>Mg(2+)</name>
        <dbReference type="ChEBI" id="CHEBI:18420"/>
    </ligand>
</feature>
<keyword evidence="11 15" id="KW-0460">Magnesium</keyword>
<feature type="domain" description="Pyruvate phosphate dikinase AMP/ATP-binding" evidence="17">
    <location>
        <begin position="62"/>
        <end position="275"/>
    </location>
</feature>
<organism evidence="19 20">
    <name type="scientific">Holospora curviuscula</name>
    <dbReference type="NCBI Taxonomy" id="1082868"/>
    <lineage>
        <taxon>Bacteria</taxon>
        <taxon>Pseudomonadati</taxon>
        <taxon>Pseudomonadota</taxon>
        <taxon>Alphaproteobacteria</taxon>
        <taxon>Holosporales</taxon>
        <taxon>Holosporaceae</taxon>
        <taxon>Holospora</taxon>
    </lineage>
</organism>
<dbReference type="GO" id="GO:0005524">
    <property type="term" value="F:ATP binding"/>
    <property type="evidence" value="ECO:0007669"/>
    <property type="project" value="UniProtKB-KW"/>
</dbReference>
<feature type="binding site" evidence="14">
    <location>
        <position position="534"/>
    </location>
    <ligand>
        <name>substrate</name>
    </ligand>
</feature>
<evidence type="ECO:0000256" key="1">
    <source>
        <dbReference type="ARBA" id="ARBA00001946"/>
    </source>
</evidence>
<feature type="binding site" evidence="14">
    <location>
        <position position="711"/>
    </location>
    <ligand>
        <name>substrate</name>
    </ligand>
</feature>
<dbReference type="GO" id="GO:0046872">
    <property type="term" value="F:metal ion binding"/>
    <property type="evidence" value="ECO:0007669"/>
    <property type="project" value="UniProtKB-KW"/>
</dbReference>
<dbReference type="OrthoDB" id="9765468at2"/>
<dbReference type="GO" id="GO:0016301">
    <property type="term" value="F:kinase activity"/>
    <property type="evidence" value="ECO:0007669"/>
    <property type="project" value="UniProtKB-KW"/>
</dbReference>
<comment type="cofactor">
    <cofactor evidence="1 15">
        <name>Mg(2+)</name>
        <dbReference type="ChEBI" id="CHEBI:18420"/>
    </cofactor>
</comment>
<dbReference type="RefSeq" id="WP_104207077.1">
    <property type="nucleotide sequence ID" value="NZ_PHHC01000103.1"/>
</dbReference>
<dbReference type="Gene3D" id="3.30.1490.20">
    <property type="entry name" value="ATP-grasp fold, A domain"/>
    <property type="match status" value="1"/>
</dbReference>
<evidence type="ECO:0000256" key="14">
    <source>
        <dbReference type="PIRSR" id="PIRSR000853-2"/>
    </source>
</evidence>
<feature type="domain" description="PEP-utilising enzyme mobile" evidence="16">
    <location>
        <begin position="398"/>
        <end position="476"/>
    </location>
</feature>
<feature type="domain" description="Pyruvate phosphate dikinase AMP/ATP-binding" evidence="17">
    <location>
        <begin position="281"/>
        <end position="324"/>
    </location>
</feature>
<keyword evidence="19" id="KW-0670">Pyruvate</keyword>
<keyword evidence="8" id="KW-0547">Nucleotide-binding</keyword>
<accession>A0A2S5R7X2</accession>
<dbReference type="EC" id="2.7.9.1" evidence="4"/>
<evidence type="ECO:0000259" key="17">
    <source>
        <dbReference type="Pfam" id="PF01326"/>
    </source>
</evidence>
<sequence>MSVLSTPYSFTPKNYVSSSISQDDTAPTSKAGYLKSLEALQVPVPPFFVISYKRPLTFEALQEEIAILEKKSGKLWNDVTSGQDGLFVSVRSSFKVSMPGMLDSLLNVGLSFNHARLVNQDYLWRSYVKLIRNYAYLVEKIDAQTFPELPKEATLEDALKAETIFQEKTGYAFPQNANEQLIQAMNMVHKSWDNPRAQAYRLHENIGSTSGVDVIVQTMVFGNLNSKSGTGILFTRNPSTGEKEIFGEYSRQVQGEEIVSGSLTPSPLQVLEQDLPCAYKILRDIALQLEYAFLDMQDIEFTIENGKLWILQTRSGKRTKTAELRILIQYVEEGILTMEDALRRLSLQGLEQVYHPYLEHSNGLEYLGKGLGASPGAVSGILATRQDTAIAFIKSGKRVIFAAQETHCDDVASILGAAGVITATGGMTCHGAVVTRGLGKPCVTSLSGLKVHQDSVEISGQRISEGTALTIDGTAGTVWKGEGILKVPEQCEALQKFLCFSHRTSALEVYVNADTPEDWKAASAFNPKGVGLCRSEHMFFQSTHLSWFQGWVLGIQEALCISHIRHLQEEDYTRLLRQVQGKCFTVRLLDPPLHEFLPHTAEAERVLAQKLNVSVETINTRTAALKENNPMLGQRGCRLGIVRPELYDLQVQALFKAAVQVHQEGIPVDLRIMVPFVMIPKEFIILKQRITQWGLQYNLEKSSWMVGVMIEIPSAALQACDLAQEADFICFGTNDLTQMVLGVSRDDTAPMIQEYQSLKMLSVDPFQTIHQASVGKLISLACEAILKINPHIPLSVCGEHGGDPESMRFFHTLGIQAVSCSAYRIAKAYLAGAQIMLEKKAYSLDTSSLQSLYIA</sequence>
<dbReference type="InterPro" id="IPR002192">
    <property type="entry name" value="PPDK_AMP/ATP-bd"/>
</dbReference>
<dbReference type="SUPFAM" id="SSF56059">
    <property type="entry name" value="Glutathione synthetase ATP-binding domain-like"/>
    <property type="match status" value="1"/>
</dbReference>
<evidence type="ECO:0000256" key="9">
    <source>
        <dbReference type="ARBA" id="ARBA00022777"/>
    </source>
</evidence>
<gene>
    <name evidence="19" type="ORF">HCUR_01112</name>
</gene>